<evidence type="ECO:0000256" key="2">
    <source>
        <dbReference type="ARBA" id="ARBA00023002"/>
    </source>
</evidence>
<dbReference type="PRINTS" id="PR00469">
    <property type="entry name" value="PNDRDTASEII"/>
</dbReference>
<accession>A0ABZ1N1Y0</accession>
<feature type="domain" description="FAD/NAD(P)-binding" evidence="4">
    <location>
        <begin position="3"/>
        <end position="282"/>
    </location>
</feature>
<dbReference type="EMBL" id="CP109527">
    <property type="protein sequence ID" value="WTY33919.1"/>
    <property type="molecule type" value="Genomic_DNA"/>
</dbReference>
<dbReference type="PRINTS" id="PR00368">
    <property type="entry name" value="FADPNR"/>
</dbReference>
<dbReference type="Gene3D" id="3.50.50.60">
    <property type="entry name" value="FAD/NAD(P)-binding domain"/>
    <property type="match status" value="2"/>
</dbReference>
<dbReference type="RefSeq" id="WP_405146196.1">
    <property type="nucleotide sequence ID" value="NZ_CP109527.1"/>
</dbReference>
<dbReference type="PANTHER" id="PTHR48105">
    <property type="entry name" value="THIOREDOXIN REDUCTASE 1-RELATED-RELATED"/>
    <property type="match status" value="1"/>
</dbReference>
<dbReference type="InterPro" id="IPR050097">
    <property type="entry name" value="Ferredoxin-NADP_redctase_2"/>
</dbReference>
<evidence type="ECO:0000313" key="6">
    <source>
        <dbReference type="Proteomes" id="UP001621418"/>
    </source>
</evidence>
<proteinExistence type="predicted"/>
<keyword evidence="1" id="KW-0285">Flavoprotein</keyword>
<protein>
    <submittedName>
        <fullName evidence="5">NAD(P)/FAD-dependent oxidoreductase</fullName>
    </submittedName>
</protein>
<reference evidence="5 6" key="1">
    <citation type="submission" date="2022-10" db="EMBL/GenBank/DDBJ databases">
        <title>The complete genomes of actinobacterial strains from the NBC collection.</title>
        <authorList>
            <person name="Joergensen T.S."/>
            <person name="Alvarez Arevalo M."/>
            <person name="Sterndorff E.B."/>
            <person name="Faurdal D."/>
            <person name="Vuksanovic O."/>
            <person name="Mourched A.-S."/>
            <person name="Charusanti P."/>
            <person name="Shaw S."/>
            <person name="Blin K."/>
            <person name="Weber T."/>
        </authorList>
    </citation>
    <scope>NUCLEOTIDE SEQUENCE [LARGE SCALE GENOMIC DNA]</scope>
    <source>
        <strain evidence="5 6">NBC_01413</strain>
    </source>
</reference>
<comment type="catalytic activity">
    <reaction evidence="3">
        <text>[thioredoxin]-dithiol + NADP(+) = [thioredoxin]-disulfide + NADPH + H(+)</text>
        <dbReference type="Rhea" id="RHEA:20345"/>
        <dbReference type="Rhea" id="RHEA-COMP:10698"/>
        <dbReference type="Rhea" id="RHEA-COMP:10700"/>
        <dbReference type="ChEBI" id="CHEBI:15378"/>
        <dbReference type="ChEBI" id="CHEBI:29950"/>
        <dbReference type="ChEBI" id="CHEBI:50058"/>
        <dbReference type="ChEBI" id="CHEBI:57783"/>
        <dbReference type="ChEBI" id="CHEBI:58349"/>
        <dbReference type="EC" id="1.8.1.9"/>
    </reaction>
</comment>
<evidence type="ECO:0000313" key="5">
    <source>
        <dbReference type="EMBL" id="WTY33919.1"/>
    </source>
</evidence>
<keyword evidence="2" id="KW-0560">Oxidoreductase</keyword>
<dbReference type="Proteomes" id="UP001621418">
    <property type="component" value="Chromosome"/>
</dbReference>
<name>A0ABZ1N1Y0_9NOCA</name>
<sequence>MLHDVVVIGGGTAGLGAALVLARSRRQVVVIDSGAPRNMAAETAHGFLTRDGATPTELLAVGTTEVLRYGAQLLGGRVVGIAEADTGFAVETETGQVITARSVVVATGLRDELPAIPGVREQWGTGVLHCPYCHGYEVRDQPLAVLGGANRAFSVHQASLVRQWSDDVTFFPREIDLSGDERRRLSARGIRVVEGDIAQVVVRDGELHGVEIASGQVITRTAVFVGPCFSPRDELLIRLRCTVGADGWVVVDATGRTSVPGIWAAGNVVDSPAQLIHAAAAGSRAAVAVNHYLLEQDIQRALS</sequence>
<organism evidence="5 6">
    <name type="scientific">Nocardia salmonicida</name>
    <dbReference type="NCBI Taxonomy" id="53431"/>
    <lineage>
        <taxon>Bacteria</taxon>
        <taxon>Bacillati</taxon>
        <taxon>Actinomycetota</taxon>
        <taxon>Actinomycetes</taxon>
        <taxon>Mycobacteriales</taxon>
        <taxon>Nocardiaceae</taxon>
        <taxon>Nocardia</taxon>
    </lineage>
</organism>
<dbReference type="Pfam" id="PF07992">
    <property type="entry name" value="Pyr_redox_2"/>
    <property type="match status" value="1"/>
</dbReference>
<evidence type="ECO:0000256" key="3">
    <source>
        <dbReference type="ARBA" id="ARBA00048132"/>
    </source>
</evidence>
<dbReference type="InterPro" id="IPR036188">
    <property type="entry name" value="FAD/NAD-bd_sf"/>
</dbReference>
<evidence type="ECO:0000259" key="4">
    <source>
        <dbReference type="Pfam" id="PF07992"/>
    </source>
</evidence>
<gene>
    <name evidence="5" type="ORF">OG308_21565</name>
</gene>
<dbReference type="SUPFAM" id="SSF51905">
    <property type="entry name" value="FAD/NAD(P)-binding domain"/>
    <property type="match status" value="1"/>
</dbReference>
<dbReference type="InterPro" id="IPR023753">
    <property type="entry name" value="FAD/NAD-binding_dom"/>
</dbReference>
<keyword evidence="6" id="KW-1185">Reference proteome</keyword>
<evidence type="ECO:0000256" key="1">
    <source>
        <dbReference type="ARBA" id="ARBA00022630"/>
    </source>
</evidence>